<reference evidence="3" key="3">
    <citation type="submission" date="2025-09" db="UniProtKB">
        <authorList>
            <consortium name="Ensembl"/>
        </authorList>
    </citation>
    <scope>IDENTIFICATION</scope>
</reference>
<feature type="domain" description="Dynein heavy chain C-terminal" evidence="2">
    <location>
        <begin position="165"/>
        <end position="361"/>
    </location>
</feature>
<dbReference type="InterPro" id="IPR004273">
    <property type="entry name" value="Dynein_heavy_D6_P-loop"/>
</dbReference>
<proteinExistence type="predicted"/>
<dbReference type="InterPro" id="IPR026983">
    <property type="entry name" value="DHC"/>
</dbReference>
<dbReference type="Ensembl" id="ENSMZET00005013066.1">
    <property type="protein sequence ID" value="ENSMZEP00005012622.1"/>
    <property type="gene ID" value="ENSMZEG00005009477.1"/>
</dbReference>
<evidence type="ECO:0000313" key="4">
    <source>
        <dbReference type="Proteomes" id="UP000265160"/>
    </source>
</evidence>
<dbReference type="GO" id="GO:0051959">
    <property type="term" value="F:dynein light intermediate chain binding"/>
    <property type="evidence" value="ECO:0007669"/>
    <property type="project" value="InterPro"/>
</dbReference>
<dbReference type="InterPro" id="IPR027417">
    <property type="entry name" value="P-loop_NTPase"/>
</dbReference>
<dbReference type="GO" id="GO:0008569">
    <property type="term" value="F:minus-end-directed microtubule motor activity"/>
    <property type="evidence" value="ECO:0007669"/>
    <property type="project" value="InterPro"/>
</dbReference>
<dbReference type="PANTHER" id="PTHR22878">
    <property type="entry name" value="DYNEIN HEAVY CHAIN 6, AXONEMAL-LIKE-RELATED"/>
    <property type="match status" value="1"/>
</dbReference>
<evidence type="ECO:0000259" key="1">
    <source>
        <dbReference type="Pfam" id="PF03028"/>
    </source>
</evidence>
<dbReference type="Pfam" id="PF18199">
    <property type="entry name" value="Dynein_C"/>
    <property type="match status" value="1"/>
</dbReference>
<dbReference type="PANTHER" id="PTHR22878:SF71">
    <property type="entry name" value="DYNEIN, AXONEMAL, HEAVY CHAIN 3"/>
    <property type="match status" value="1"/>
</dbReference>
<reference evidence="3" key="2">
    <citation type="submission" date="2025-08" db="UniProtKB">
        <authorList>
            <consortium name="Ensembl"/>
        </authorList>
    </citation>
    <scope>IDENTIFICATION</scope>
</reference>
<dbReference type="Gene3D" id="3.10.490.20">
    <property type="match status" value="1"/>
</dbReference>
<dbReference type="GO" id="GO:0007018">
    <property type="term" value="P:microtubule-based movement"/>
    <property type="evidence" value="ECO:0007669"/>
    <property type="project" value="InterPro"/>
</dbReference>
<sequence length="423" mass="47687">MCALIKSGFVSLGLLKFDLDMGGSKTQTISLVQGQRPIAARMIDKAIKEGTWVVLQNCHRQILHFFLLIYCINNIKKQNYTFISQSISCRMVIPISDPDFFGGSKKQVIWQKLLFGLTFFHVPLEALTYLTGESQHSSLLSSLPISADPCVFRLNSNAEITKDNQETNQLLEGVLLTLCRQLGGGYHPTELVDELAEDILSKLPTDFGMQMVMDKYPVKYEEIMNAVLRQEVIRFNRLTDVVCVTLVKIRKALKGQIAMSTELKSIFNSMLVGKVPAMWAAKSYTSFNHMRSYMTDLLAMQATVSTNNGQPTRLVALQLQNFARKYNIPIDYTSFEFESQMDEKPEDGAYIKGLFMEGSLPKILVDSLPKHKPGEMDNARRETYTHFIFTNSNTITLDQVAAEWCSLAVFMSALLDVPCGQHL</sequence>
<dbReference type="InterPro" id="IPR043160">
    <property type="entry name" value="Dynein_C_barrel"/>
</dbReference>
<dbReference type="Pfam" id="PF03028">
    <property type="entry name" value="Dynein_heavy"/>
    <property type="match status" value="1"/>
</dbReference>
<dbReference type="GO" id="GO:0030286">
    <property type="term" value="C:dynein complex"/>
    <property type="evidence" value="ECO:0007669"/>
    <property type="project" value="InterPro"/>
</dbReference>
<dbReference type="GeneTree" id="ENSGT00940000154959"/>
<organism evidence="3 4">
    <name type="scientific">Maylandia zebra</name>
    <name type="common">zebra mbuna</name>
    <dbReference type="NCBI Taxonomy" id="106582"/>
    <lineage>
        <taxon>Eukaryota</taxon>
        <taxon>Metazoa</taxon>
        <taxon>Chordata</taxon>
        <taxon>Craniata</taxon>
        <taxon>Vertebrata</taxon>
        <taxon>Euteleostomi</taxon>
        <taxon>Actinopterygii</taxon>
        <taxon>Neopterygii</taxon>
        <taxon>Teleostei</taxon>
        <taxon>Neoteleostei</taxon>
        <taxon>Acanthomorphata</taxon>
        <taxon>Ovalentaria</taxon>
        <taxon>Cichlomorphae</taxon>
        <taxon>Cichliformes</taxon>
        <taxon>Cichlidae</taxon>
        <taxon>African cichlids</taxon>
        <taxon>Pseudocrenilabrinae</taxon>
        <taxon>Haplochromini</taxon>
        <taxon>Maylandia</taxon>
        <taxon>Maylandia zebra complex</taxon>
    </lineage>
</organism>
<dbReference type="STRING" id="106582.ENSMZEP00005012622"/>
<dbReference type="Proteomes" id="UP000265160">
    <property type="component" value="LG22"/>
</dbReference>
<dbReference type="GO" id="GO:0045505">
    <property type="term" value="F:dynein intermediate chain binding"/>
    <property type="evidence" value="ECO:0007669"/>
    <property type="project" value="InterPro"/>
</dbReference>
<feature type="domain" description="Dynein heavy chain region D6 P-loop" evidence="1">
    <location>
        <begin position="20"/>
        <end position="75"/>
    </location>
</feature>
<evidence type="ECO:0000313" key="3">
    <source>
        <dbReference type="Ensembl" id="ENSMZEP00005012622.1"/>
    </source>
</evidence>
<dbReference type="AlphaFoldDB" id="A0A3P9BRS5"/>
<dbReference type="InterPro" id="IPR041228">
    <property type="entry name" value="Dynein_C"/>
</dbReference>
<dbReference type="Gene3D" id="3.40.50.300">
    <property type="entry name" value="P-loop containing nucleotide triphosphate hydrolases"/>
    <property type="match status" value="1"/>
</dbReference>
<evidence type="ECO:0000259" key="2">
    <source>
        <dbReference type="Pfam" id="PF18199"/>
    </source>
</evidence>
<accession>A0A3P9BRS5</accession>
<protein>
    <submittedName>
        <fullName evidence="3">Uncharacterized protein</fullName>
    </submittedName>
</protein>
<dbReference type="Gene3D" id="1.20.1270.280">
    <property type="match status" value="1"/>
</dbReference>
<name>A0A3P9BRS5_9CICH</name>
<keyword evidence="4" id="KW-1185">Reference proteome</keyword>
<reference evidence="3 4" key="1">
    <citation type="journal article" date="2014" name="Nature">
        <title>The genomic substrate for adaptive radiation in African cichlid fish.</title>
        <authorList>
            <person name="Brawand D."/>
            <person name="Wagner C.E."/>
            <person name="Li Y.I."/>
            <person name="Malinsky M."/>
            <person name="Keller I."/>
            <person name="Fan S."/>
            <person name="Simakov O."/>
            <person name="Ng A.Y."/>
            <person name="Lim Z.W."/>
            <person name="Bezault E."/>
            <person name="Turner-Maier J."/>
            <person name="Johnson J."/>
            <person name="Alcazar R."/>
            <person name="Noh H.J."/>
            <person name="Russell P."/>
            <person name="Aken B."/>
            <person name="Alfoldi J."/>
            <person name="Amemiya C."/>
            <person name="Azzouzi N."/>
            <person name="Baroiller J.F."/>
            <person name="Barloy-Hubler F."/>
            <person name="Berlin A."/>
            <person name="Bloomquist R."/>
            <person name="Carleton K.L."/>
            <person name="Conte M.A."/>
            <person name="D'Cotta H."/>
            <person name="Eshel O."/>
            <person name="Gaffney L."/>
            <person name="Galibert F."/>
            <person name="Gante H.F."/>
            <person name="Gnerre S."/>
            <person name="Greuter L."/>
            <person name="Guyon R."/>
            <person name="Haddad N.S."/>
            <person name="Haerty W."/>
            <person name="Harris R.M."/>
            <person name="Hofmann H.A."/>
            <person name="Hourlier T."/>
            <person name="Hulata G."/>
            <person name="Jaffe D.B."/>
            <person name="Lara M."/>
            <person name="Lee A.P."/>
            <person name="MacCallum I."/>
            <person name="Mwaiko S."/>
            <person name="Nikaido M."/>
            <person name="Nishihara H."/>
            <person name="Ozouf-Costaz C."/>
            <person name="Penman D.J."/>
            <person name="Przybylski D."/>
            <person name="Rakotomanga M."/>
            <person name="Renn S.C.P."/>
            <person name="Ribeiro F.J."/>
            <person name="Ron M."/>
            <person name="Salzburger W."/>
            <person name="Sanchez-Pulido L."/>
            <person name="Santos M.E."/>
            <person name="Searle S."/>
            <person name="Sharpe T."/>
            <person name="Swofford R."/>
            <person name="Tan F.J."/>
            <person name="Williams L."/>
            <person name="Young S."/>
            <person name="Yin S."/>
            <person name="Okada N."/>
            <person name="Kocher T.D."/>
            <person name="Miska E.A."/>
            <person name="Lander E.S."/>
            <person name="Venkatesh B."/>
            <person name="Fernald R.D."/>
            <person name="Meyer A."/>
            <person name="Ponting C.P."/>
            <person name="Streelman J.T."/>
            <person name="Lindblad-Toh K."/>
            <person name="Seehausen O."/>
            <person name="Di Palma F."/>
        </authorList>
    </citation>
    <scope>NUCLEOTIDE SEQUENCE</scope>
</reference>